<dbReference type="GO" id="GO:0000287">
    <property type="term" value="F:magnesium ion binding"/>
    <property type="evidence" value="ECO:0007669"/>
    <property type="project" value="TreeGrafter"/>
</dbReference>
<dbReference type="RefSeq" id="WP_025345621.1">
    <property type="nucleotide sequence ID" value="NZ_CP007201.1"/>
</dbReference>
<accession>A0AA86E0C0</accession>
<dbReference type="GO" id="GO:0005737">
    <property type="term" value="C:cytoplasm"/>
    <property type="evidence" value="ECO:0007669"/>
    <property type="project" value="TreeGrafter"/>
</dbReference>
<dbReference type="PANTHER" id="PTHR43344">
    <property type="entry name" value="PHOSPHOSERINE PHOSPHATASE"/>
    <property type="match status" value="1"/>
</dbReference>
<dbReference type="KEGG" id="smul:SMUL_2536"/>
<dbReference type="InterPro" id="IPR050582">
    <property type="entry name" value="HAD-like_SerB"/>
</dbReference>
<dbReference type="SUPFAM" id="SSF56784">
    <property type="entry name" value="HAD-like"/>
    <property type="match status" value="1"/>
</dbReference>
<gene>
    <name evidence="1" type="ORF">SMUL_2536</name>
</gene>
<evidence type="ECO:0000313" key="1">
    <source>
        <dbReference type="EMBL" id="AHJ13780.1"/>
    </source>
</evidence>
<protein>
    <submittedName>
        <fullName evidence="1">Phosphotransferase</fullName>
    </submittedName>
</protein>
<dbReference type="NCBIfam" id="TIGR01488">
    <property type="entry name" value="HAD-SF-IB"/>
    <property type="match status" value="1"/>
</dbReference>
<dbReference type="GO" id="GO:0036424">
    <property type="term" value="F:L-phosphoserine phosphatase activity"/>
    <property type="evidence" value="ECO:0007669"/>
    <property type="project" value="TreeGrafter"/>
</dbReference>
<proteinExistence type="predicted"/>
<organism evidence="1 2">
    <name type="scientific">Sulfurospirillum multivorans (strain DM 12446 / JCM 15788 / NBRC 109480)</name>
    <dbReference type="NCBI Taxonomy" id="1150621"/>
    <lineage>
        <taxon>Bacteria</taxon>
        <taxon>Pseudomonadati</taxon>
        <taxon>Campylobacterota</taxon>
        <taxon>Epsilonproteobacteria</taxon>
        <taxon>Campylobacterales</taxon>
        <taxon>Sulfurospirillaceae</taxon>
        <taxon>Sulfurospirillum</taxon>
    </lineage>
</organism>
<evidence type="ECO:0000313" key="2">
    <source>
        <dbReference type="Proteomes" id="UP000019322"/>
    </source>
</evidence>
<dbReference type="NCBIfam" id="TIGR01490">
    <property type="entry name" value="HAD-SF-IB-hyp1"/>
    <property type="match status" value="1"/>
</dbReference>
<dbReference type="InterPro" id="IPR036412">
    <property type="entry name" value="HAD-like_sf"/>
</dbReference>
<dbReference type="Pfam" id="PF12710">
    <property type="entry name" value="HAD"/>
    <property type="match status" value="1"/>
</dbReference>
<dbReference type="GO" id="GO:0006564">
    <property type="term" value="P:L-serine biosynthetic process"/>
    <property type="evidence" value="ECO:0007669"/>
    <property type="project" value="TreeGrafter"/>
</dbReference>
<dbReference type="EMBL" id="CP007201">
    <property type="protein sequence ID" value="AHJ13780.1"/>
    <property type="molecule type" value="Genomic_DNA"/>
</dbReference>
<dbReference type="AlphaFoldDB" id="A0AA86E0C0"/>
<dbReference type="InterPro" id="IPR006385">
    <property type="entry name" value="HAD_hydro_SerB1"/>
</dbReference>
<dbReference type="Proteomes" id="UP000019322">
    <property type="component" value="Chromosome"/>
</dbReference>
<dbReference type="Gene3D" id="3.40.50.1000">
    <property type="entry name" value="HAD superfamily/HAD-like"/>
    <property type="match status" value="1"/>
</dbReference>
<sequence>MKIAFFDFDGTITTDDSLLKFIRFVVGNFKFIQGLTVLSPVLFLYKLKVIPNYKAKQMMLSYFFKGMSEKSFIEVAKKYSLEHIDSIVREDAMKQIQWHHTNGHKVVVVSASLECWLHPWCEKNGLELIGTRLEVLDGIITGRLLTKNCYGIEKVNRIKSQYNLEEYEYIYAYGDSRGDREMLELAQKKAYKPFR</sequence>
<dbReference type="Gene3D" id="1.20.1440.100">
    <property type="entry name" value="SG protein - dephosphorylation function"/>
    <property type="match status" value="1"/>
</dbReference>
<dbReference type="InterPro" id="IPR023214">
    <property type="entry name" value="HAD_sf"/>
</dbReference>
<reference evidence="1 2" key="1">
    <citation type="journal article" date="2014" name="Environ. Microbiol.">
        <title>Insights into organohalide respiration and the versatile catabolism of Sulfurospirillum multivorans gained from comparative genomics and physiological studies.</title>
        <authorList>
            <person name="Goris T."/>
            <person name="Schubert T."/>
            <person name="Gadkari J."/>
            <person name="Wubet T."/>
            <person name="Tarkka M."/>
            <person name="Buscot F."/>
            <person name="Adrian L."/>
            <person name="Diekert G."/>
        </authorList>
    </citation>
    <scope>NUCLEOTIDE SEQUENCE [LARGE SCALE GENOMIC DNA]</scope>
    <source>
        <strain evidence="2">DM 12446 / JCM 15788 / NBRC 109480</strain>
    </source>
</reference>
<name>A0AA86E0C0_SULMK</name>
<dbReference type="PANTHER" id="PTHR43344:SF14">
    <property type="entry name" value="HAD-IB FAMILY HYDROLASE"/>
    <property type="match status" value="1"/>
</dbReference>